<protein>
    <submittedName>
        <fullName evidence="2">Uncharacterized protein</fullName>
    </submittedName>
</protein>
<sequence length="68" mass="7262">MPTKQVVPGTLGGAFSIIYMIYGEWWGIVPKELGQTQELALTGAIAVLAAGVVNLIKYLLPKKETSDA</sequence>
<keyword evidence="1" id="KW-0812">Transmembrane</keyword>
<keyword evidence="1" id="KW-1133">Transmembrane helix</keyword>
<organism evidence="2">
    <name type="scientific">marine sediment metagenome</name>
    <dbReference type="NCBI Taxonomy" id="412755"/>
    <lineage>
        <taxon>unclassified sequences</taxon>
        <taxon>metagenomes</taxon>
        <taxon>ecological metagenomes</taxon>
    </lineage>
</organism>
<evidence type="ECO:0000256" key="1">
    <source>
        <dbReference type="SAM" id="Phobius"/>
    </source>
</evidence>
<gene>
    <name evidence="2" type="ORF">LCGC14_1495120</name>
</gene>
<comment type="caution">
    <text evidence="2">The sequence shown here is derived from an EMBL/GenBank/DDBJ whole genome shotgun (WGS) entry which is preliminary data.</text>
</comment>
<feature type="transmembrane region" description="Helical" evidence="1">
    <location>
        <begin position="39"/>
        <end position="60"/>
    </location>
</feature>
<dbReference type="EMBL" id="LAZR01010788">
    <property type="protein sequence ID" value="KKM65053.1"/>
    <property type="molecule type" value="Genomic_DNA"/>
</dbReference>
<proteinExistence type="predicted"/>
<evidence type="ECO:0000313" key="2">
    <source>
        <dbReference type="EMBL" id="KKM65053.1"/>
    </source>
</evidence>
<dbReference type="AlphaFoldDB" id="A0A0F9J682"/>
<feature type="transmembrane region" description="Helical" evidence="1">
    <location>
        <begin position="6"/>
        <end position="27"/>
    </location>
</feature>
<name>A0A0F9J682_9ZZZZ</name>
<reference evidence="2" key="1">
    <citation type="journal article" date="2015" name="Nature">
        <title>Complex archaea that bridge the gap between prokaryotes and eukaryotes.</title>
        <authorList>
            <person name="Spang A."/>
            <person name="Saw J.H."/>
            <person name="Jorgensen S.L."/>
            <person name="Zaremba-Niedzwiedzka K."/>
            <person name="Martijn J."/>
            <person name="Lind A.E."/>
            <person name="van Eijk R."/>
            <person name="Schleper C."/>
            <person name="Guy L."/>
            <person name="Ettema T.J."/>
        </authorList>
    </citation>
    <scope>NUCLEOTIDE SEQUENCE</scope>
</reference>
<keyword evidence="1" id="KW-0472">Membrane</keyword>
<accession>A0A0F9J682</accession>